<evidence type="ECO:0000313" key="4">
    <source>
        <dbReference type="Proteomes" id="UP000499080"/>
    </source>
</evidence>
<dbReference type="AlphaFoldDB" id="A0A4Y2F001"/>
<evidence type="ECO:0000259" key="2">
    <source>
        <dbReference type="Pfam" id="PF25597"/>
    </source>
</evidence>
<sequence length="180" mass="20904">MKKPRLKHLRIISSTCYAHIPVKKRKKMDKKAVKGYLVGYDGDERYRIWLIEENRVILSRDVIFQEKPSRCIQLMLKEPSNEGKHAEEKLDENERQLRDCSVLRTPARFEDYIMEAESFVYESDNPGTFGESINSKESATWKKATESKMASHSENQMWELPELTAGSKALPCRGRDGFSE</sequence>
<feature type="compositionally biased region" description="Basic and acidic residues" evidence="1">
    <location>
        <begin position="140"/>
        <end position="151"/>
    </location>
</feature>
<feature type="region of interest" description="Disordered" evidence="1">
    <location>
        <begin position="140"/>
        <end position="162"/>
    </location>
</feature>
<dbReference type="InterPro" id="IPR057670">
    <property type="entry name" value="SH3_retrovirus"/>
</dbReference>
<keyword evidence="4" id="KW-1185">Reference proteome</keyword>
<proteinExistence type="predicted"/>
<dbReference type="EMBL" id="BGPR01000770">
    <property type="protein sequence ID" value="GBM34813.1"/>
    <property type="molecule type" value="Genomic_DNA"/>
</dbReference>
<evidence type="ECO:0000313" key="3">
    <source>
        <dbReference type="EMBL" id="GBM34813.1"/>
    </source>
</evidence>
<comment type="caution">
    <text evidence="3">The sequence shown here is derived from an EMBL/GenBank/DDBJ whole genome shotgun (WGS) entry which is preliminary data.</text>
</comment>
<organism evidence="3 4">
    <name type="scientific">Araneus ventricosus</name>
    <name type="common">Orbweaver spider</name>
    <name type="synonym">Epeira ventricosa</name>
    <dbReference type="NCBI Taxonomy" id="182803"/>
    <lineage>
        <taxon>Eukaryota</taxon>
        <taxon>Metazoa</taxon>
        <taxon>Ecdysozoa</taxon>
        <taxon>Arthropoda</taxon>
        <taxon>Chelicerata</taxon>
        <taxon>Arachnida</taxon>
        <taxon>Araneae</taxon>
        <taxon>Araneomorphae</taxon>
        <taxon>Entelegynae</taxon>
        <taxon>Araneoidea</taxon>
        <taxon>Araneidae</taxon>
        <taxon>Araneus</taxon>
    </lineage>
</organism>
<name>A0A4Y2F001_ARAVE</name>
<dbReference type="Pfam" id="PF25597">
    <property type="entry name" value="SH3_retrovirus"/>
    <property type="match status" value="1"/>
</dbReference>
<feature type="domain" description="Retroviral polymerase SH3-like" evidence="2">
    <location>
        <begin position="14"/>
        <end position="67"/>
    </location>
</feature>
<accession>A0A4Y2F001</accession>
<protein>
    <recommendedName>
        <fullName evidence="2">Retroviral polymerase SH3-like domain-containing protein</fullName>
    </recommendedName>
</protein>
<dbReference type="Proteomes" id="UP000499080">
    <property type="component" value="Unassembled WGS sequence"/>
</dbReference>
<dbReference type="OrthoDB" id="6751514at2759"/>
<reference evidence="3 4" key="1">
    <citation type="journal article" date="2019" name="Sci. Rep.">
        <title>Orb-weaving spider Araneus ventricosus genome elucidates the spidroin gene catalogue.</title>
        <authorList>
            <person name="Kono N."/>
            <person name="Nakamura H."/>
            <person name="Ohtoshi R."/>
            <person name="Moran D.A.P."/>
            <person name="Shinohara A."/>
            <person name="Yoshida Y."/>
            <person name="Fujiwara M."/>
            <person name="Mori M."/>
            <person name="Tomita M."/>
            <person name="Arakawa K."/>
        </authorList>
    </citation>
    <scope>NUCLEOTIDE SEQUENCE [LARGE SCALE GENOMIC DNA]</scope>
</reference>
<evidence type="ECO:0000256" key="1">
    <source>
        <dbReference type="SAM" id="MobiDB-lite"/>
    </source>
</evidence>
<gene>
    <name evidence="3" type="ORF">AVEN_208020_1</name>
</gene>